<dbReference type="Pfam" id="PF03478">
    <property type="entry name" value="Beta-prop_KIB1-4"/>
    <property type="match status" value="1"/>
</dbReference>
<dbReference type="Proteomes" id="UP001497457">
    <property type="component" value="Chromosome 18b"/>
</dbReference>
<sequence length="392" mass="42335">MAEMVEGSAVDWTRLPANVLRSVSGRLADPQDFVRFRAACPAWRLAVPEDGHRRFFHPWIVESSDPDDDSGNVLFYSPSSGEYHVIHVAALEGKRVAGHGAGLLLGIDTADELSAVLVNPLTGESATAPRLPERFHGTPIYSFAATDDPAGEGEVVAVVYNRPAGGQARGCVALWRRRRDAGAGWATVPAQTFWMRMPQLRARLVAHGPQVVEAEEAAIAAVNGHAHGHVEWFPGMRGAHVVEHGGQARVLVRMELEQPPAIAAAAGVPVKPGDTLPGVSFELRNTVDPEGDAVDWASTPELHGKVILQSEDSICHVLPASVGLSGNSVYFLSWQRQEVVVDEDGGVGDGEPFGYFLCKWDAIKGVATVVEKVPGAWDRQKPGRWFLPTFKY</sequence>
<accession>A0ABC8Z5W6</accession>
<organism evidence="2 3">
    <name type="scientific">Urochloa decumbens</name>
    <dbReference type="NCBI Taxonomy" id="240449"/>
    <lineage>
        <taxon>Eukaryota</taxon>
        <taxon>Viridiplantae</taxon>
        <taxon>Streptophyta</taxon>
        <taxon>Embryophyta</taxon>
        <taxon>Tracheophyta</taxon>
        <taxon>Spermatophyta</taxon>
        <taxon>Magnoliopsida</taxon>
        <taxon>Liliopsida</taxon>
        <taxon>Poales</taxon>
        <taxon>Poaceae</taxon>
        <taxon>PACMAD clade</taxon>
        <taxon>Panicoideae</taxon>
        <taxon>Panicodae</taxon>
        <taxon>Paniceae</taxon>
        <taxon>Melinidinae</taxon>
        <taxon>Urochloa</taxon>
    </lineage>
</organism>
<name>A0ABC8Z5W6_9POAL</name>
<reference evidence="2 3" key="2">
    <citation type="submission" date="2024-10" db="EMBL/GenBank/DDBJ databases">
        <authorList>
            <person name="Ryan C."/>
        </authorList>
    </citation>
    <scope>NUCLEOTIDE SEQUENCE [LARGE SCALE GENOMIC DNA]</scope>
</reference>
<gene>
    <name evidence="2" type="ORF">URODEC1_LOCUS41805</name>
</gene>
<evidence type="ECO:0000313" key="3">
    <source>
        <dbReference type="Proteomes" id="UP001497457"/>
    </source>
</evidence>
<evidence type="ECO:0000259" key="1">
    <source>
        <dbReference type="Pfam" id="PF03478"/>
    </source>
</evidence>
<keyword evidence="3" id="KW-1185">Reference proteome</keyword>
<dbReference type="AlphaFoldDB" id="A0ABC8Z5W6"/>
<dbReference type="PANTHER" id="PTHR33165:SF76">
    <property type="entry name" value="OS01G0526550 PROTEIN"/>
    <property type="match status" value="1"/>
</dbReference>
<protein>
    <recommendedName>
        <fullName evidence="1">KIB1-4 beta-propeller domain-containing protein</fullName>
    </recommendedName>
</protein>
<dbReference type="PANTHER" id="PTHR33165">
    <property type="entry name" value="F-BOX DOMAIN CONTAINING PROTEIN-LIKE-RELATED"/>
    <property type="match status" value="1"/>
</dbReference>
<feature type="domain" description="KIB1-4 beta-propeller" evidence="1">
    <location>
        <begin position="75"/>
        <end position="342"/>
    </location>
</feature>
<proteinExistence type="predicted"/>
<reference evidence="3" key="1">
    <citation type="submission" date="2024-06" db="EMBL/GenBank/DDBJ databases">
        <authorList>
            <person name="Ryan C."/>
        </authorList>
    </citation>
    <scope>NUCLEOTIDE SEQUENCE [LARGE SCALE GENOMIC DNA]</scope>
</reference>
<evidence type="ECO:0000313" key="2">
    <source>
        <dbReference type="EMBL" id="CAL4956044.1"/>
    </source>
</evidence>
<dbReference type="EMBL" id="OZ075128">
    <property type="protein sequence ID" value="CAL4956044.1"/>
    <property type="molecule type" value="Genomic_DNA"/>
</dbReference>
<dbReference type="InterPro" id="IPR005174">
    <property type="entry name" value="KIB1-4_b-propeller"/>
</dbReference>